<keyword evidence="7" id="KW-1005">Bacterial flagellum biogenesis</keyword>
<comment type="function">
    <text evidence="6 7">Involved in the assembly process of the P-ring formation. It may associate with FlgF on the rod constituting a structure essential for the P-ring assembly or may act as a modulator protein for the P-ring assembly.</text>
</comment>
<dbReference type="InterPro" id="IPR017585">
    <property type="entry name" value="SAF_FlgA"/>
</dbReference>
<evidence type="ECO:0000256" key="2">
    <source>
        <dbReference type="ARBA" id="ARBA00010474"/>
    </source>
</evidence>
<dbReference type="InterPro" id="IPR039246">
    <property type="entry name" value="Flagellar_FlgA"/>
</dbReference>
<comment type="similarity">
    <text evidence="2 7">Belongs to the FlgA family.</text>
</comment>
<proteinExistence type="inferred from homology"/>
<dbReference type="InterPro" id="IPR041231">
    <property type="entry name" value="FlgA_N"/>
</dbReference>
<dbReference type="InterPro" id="IPR013974">
    <property type="entry name" value="SAF"/>
</dbReference>
<feature type="domain" description="SAF" evidence="8">
    <location>
        <begin position="108"/>
        <end position="170"/>
    </location>
</feature>
<dbReference type="Proteomes" id="UP000182350">
    <property type="component" value="Unassembled WGS sequence"/>
</dbReference>
<comment type="subcellular location">
    <subcellularLocation>
        <location evidence="1 7">Periplasm</location>
    </subcellularLocation>
</comment>
<sequence length="235" mass="25903">MSGKRFSNCVVLLLLLVLVSPLHAQQQDMSQIQQQAASWLDRQLKGQPGRYEVQFSALDPRLRLAACQTPLDFEPHGTSELRGRVNLKVSCLDQDWFIYLAADVRRFVPVVVARTALPRGAALSPSMLSIQEMDVSRVRGNYYTSISELNGMQLRNRVRADEVITNVNLMAADAVNRGEQVVIVATSGSGTLGVRMAGEALDSGKIGDQVRVRNLQSGRVIRALVVSRGVVEVRF</sequence>
<evidence type="ECO:0000313" key="10">
    <source>
        <dbReference type="Proteomes" id="UP000182350"/>
    </source>
</evidence>
<dbReference type="GO" id="GO:0042597">
    <property type="term" value="C:periplasmic space"/>
    <property type="evidence" value="ECO:0007669"/>
    <property type="project" value="UniProtKB-SubCell"/>
</dbReference>
<keyword evidence="5 7" id="KW-0574">Periplasm</keyword>
<keyword evidence="9" id="KW-0966">Cell projection</keyword>
<gene>
    <name evidence="9" type="ORF">SAMN02745752_02685</name>
</gene>
<evidence type="ECO:0000256" key="4">
    <source>
        <dbReference type="ARBA" id="ARBA00022729"/>
    </source>
</evidence>
<dbReference type="Pfam" id="PF17656">
    <property type="entry name" value="ChapFlgA_N"/>
    <property type="match status" value="1"/>
</dbReference>
<protein>
    <recommendedName>
        <fullName evidence="3 7">Flagella basal body P-ring formation protein FlgA</fullName>
    </recommendedName>
</protein>
<dbReference type="EMBL" id="FPJW01000011">
    <property type="protein sequence ID" value="SFX73226.1"/>
    <property type="molecule type" value="Genomic_DNA"/>
</dbReference>
<dbReference type="PANTHER" id="PTHR36307:SF1">
    <property type="entry name" value="FLAGELLA BASAL BODY P-RING FORMATION PROTEIN FLGA"/>
    <property type="match status" value="1"/>
</dbReference>
<accession>A0A1K1ZG48</accession>
<evidence type="ECO:0000256" key="3">
    <source>
        <dbReference type="ARBA" id="ARBA00014754"/>
    </source>
</evidence>
<keyword evidence="9" id="KW-0282">Flagellum</keyword>
<dbReference type="STRING" id="1122209.SAMN02745752_02685"/>
<evidence type="ECO:0000256" key="5">
    <source>
        <dbReference type="ARBA" id="ARBA00022764"/>
    </source>
</evidence>
<organism evidence="9 10">
    <name type="scientific">Marinospirillum alkaliphilum DSM 21637</name>
    <dbReference type="NCBI Taxonomy" id="1122209"/>
    <lineage>
        <taxon>Bacteria</taxon>
        <taxon>Pseudomonadati</taxon>
        <taxon>Pseudomonadota</taxon>
        <taxon>Gammaproteobacteria</taxon>
        <taxon>Oceanospirillales</taxon>
        <taxon>Oceanospirillaceae</taxon>
        <taxon>Marinospirillum</taxon>
    </lineage>
</organism>
<reference evidence="9 10" key="1">
    <citation type="submission" date="2016-11" db="EMBL/GenBank/DDBJ databases">
        <authorList>
            <person name="Jaros S."/>
            <person name="Januszkiewicz K."/>
            <person name="Wedrychowicz H."/>
        </authorList>
    </citation>
    <scope>NUCLEOTIDE SEQUENCE [LARGE SCALE GENOMIC DNA]</scope>
    <source>
        <strain evidence="9 10">DSM 21637</strain>
    </source>
</reference>
<evidence type="ECO:0000256" key="6">
    <source>
        <dbReference type="ARBA" id="ARBA00025643"/>
    </source>
</evidence>
<evidence type="ECO:0000259" key="8">
    <source>
        <dbReference type="SMART" id="SM00858"/>
    </source>
</evidence>
<feature type="chain" id="PRO_5011814851" description="Flagella basal body P-ring formation protein FlgA" evidence="7">
    <location>
        <begin position="25"/>
        <end position="235"/>
    </location>
</feature>
<keyword evidence="4 7" id="KW-0732">Signal</keyword>
<evidence type="ECO:0000256" key="7">
    <source>
        <dbReference type="RuleBase" id="RU362063"/>
    </source>
</evidence>
<dbReference type="Gene3D" id="3.90.1210.10">
    <property type="entry name" value="Antifreeze-like/N-acetylneuraminic acid synthase C-terminal domain"/>
    <property type="match status" value="1"/>
</dbReference>
<dbReference type="NCBIfam" id="TIGR03170">
    <property type="entry name" value="flgA_cterm"/>
    <property type="match status" value="1"/>
</dbReference>
<keyword evidence="9" id="KW-0969">Cilium</keyword>
<feature type="signal peptide" evidence="7">
    <location>
        <begin position="1"/>
        <end position="24"/>
    </location>
</feature>
<dbReference type="OrthoDB" id="1669037at2"/>
<keyword evidence="10" id="KW-1185">Reference proteome</keyword>
<evidence type="ECO:0000256" key="1">
    <source>
        <dbReference type="ARBA" id="ARBA00004418"/>
    </source>
</evidence>
<dbReference type="CDD" id="cd11614">
    <property type="entry name" value="SAF_CpaB_FlgA_like"/>
    <property type="match status" value="1"/>
</dbReference>
<dbReference type="GO" id="GO:0044780">
    <property type="term" value="P:bacterial-type flagellum assembly"/>
    <property type="evidence" value="ECO:0007669"/>
    <property type="project" value="InterPro"/>
</dbReference>
<dbReference type="PANTHER" id="PTHR36307">
    <property type="entry name" value="FLAGELLA BASAL BODY P-RING FORMATION PROTEIN FLGA"/>
    <property type="match status" value="1"/>
</dbReference>
<dbReference type="SMART" id="SM00858">
    <property type="entry name" value="SAF"/>
    <property type="match status" value="1"/>
</dbReference>
<evidence type="ECO:0000313" key="9">
    <source>
        <dbReference type="EMBL" id="SFX73226.1"/>
    </source>
</evidence>
<dbReference type="AlphaFoldDB" id="A0A1K1ZG48"/>
<dbReference type="Pfam" id="PF13144">
    <property type="entry name" value="ChapFlgA"/>
    <property type="match status" value="1"/>
</dbReference>
<name>A0A1K1ZG48_9GAMM</name>
<dbReference type="Gene3D" id="2.30.30.760">
    <property type="match status" value="1"/>
</dbReference>